<proteinExistence type="predicted"/>
<feature type="transmembrane region" description="Helical" evidence="15">
    <location>
        <begin position="300"/>
        <end position="318"/>
    </location>
</feature>
<evidence type="ECO:0000256" key="13">
    <source>
        <dbReference type="ARBA" id="ARBA00023136"/>
    </source>
</evidence>
<evidence type="ECO:0000256" key="2">
    <source>
        <dbReference type="ARBA" id="ARBA00004496"/>
    </source>
</evidence>
<feature type="domain" description="PTS EIIC type-2" evidence="18">
    <location>
        <begin position="128"/>
        <end position="472"/>
    </location>
</feature>
<dbReference type="SUPFAM" id="SSF55804">
    <property type="entry name" value="Phoshotransferase/anion transport protein"/>
    <property type="match status" value="1"/>
</dbReference>
<evidence type="ECO:0000313" key="19">
    <source>
        <dbReference type="EMBL" id="CDR28531.1"/>
    </source>
</evidence>
<dbReference type="GO" id="GO:0016301">
    <property type="term" value="F:kinase activity"/>
    <property type="evidence" value="ECO:0007669"/>
    <property type="project" value="UniProtKB-KW"/>
</dbReference>
<keyword evidence="9" id="KW-0598">Phosphotransferase system</keyword>
<dbReference type="PANTHER" id="PTHR30505:SF0">
    <property type="entry name" value="FRUCTOSE-LIKE PTS SYSTEM EIIBC COMPONENT-RELATED"/>
    <property type="match status" value="1"/>
</dbReference>
<evidence type="ECO:0000256" key="1">
    <source>
        <dbReference type="ARBA" id="ARBA00004429"/>
    </source>
</evidence>
<dbReference type="PANTHER" id="PTHR30505">
    <property type="entry name" value="FRUCTOSE-LIKE PERMEASE"/>
    <property type="match status" value="1"/>
</dbReference>
<feature type="domain" description="PTS EIIA type-2" evidence="16">
    <location>
        <begin position="509"/>
        <end position="653"/>
    </location>
</feature>
<dbReference type="PROSITE" id="PS00372">
    <property type="entry name" value="PTS_EIIA_TYPE_2_HIS"/>
    <property type="match status" value="1"/>
</dbReference>
<evidence type="ECO:0000256" key="10">
    <source>
        <dbReference type="ARBA" id="ARBA00022692"/>
    </source>
</evidence>
<dbReference type="FunFam" id="3.40.50.2300:FF:000014">
    <property type="entry name" value="PTS system fructose-like transporter subunit IIB"/>
    <property type="match status" value="1"/>
</dbReference>
<evidence type="ECO:0000256" key="12">
    <source>
        <dbReference type="ARBA" id="ARBA00022989"/>
    </source>
</evidence>
<dbReference type="InterPro" id="IPR050864">
    <property type="entry name" value="Bacterial_PTS_Sugar_Transport"/>
</dbReference>
<dbReference type="InterPro" id="IPR016152">
    <property type="entry name" value="PTrfase/Anion_transptr"/>
</dbReference>
<keyword evidence="11" id="KW-0418">Kinase</keyword>
<dbReference type="NCBIfam" id="TIGR00829">
    <property type="entry name" value="FRU"/>
    <property type="match status" value="1"/>
</dbReference>
<dbReference type="InterPro" id="IPR036095">
    <property type="entry name" value="PTS_EIIB-like_sf"/>
</dbReference>
<dbReference type="GO" id="GO:0005737">
    <property type="term" value="C:cytoplasm"/>
    <property type="evidence" value="ECO:0007669"/>
    <property type="project" value="UniProtKB-SubCell"/>
</dbReference>
<dbReference type="Pfam" id="PF02302">
    <property type="entry name" value="PTS_IIB"/>
    <property type="match status" value="1"/>
</dbReference>
<dbReference type="Gene3D" id="3.40.930.10">
    <property type="entry name" value="Mannitol-specific EII, Chain A"/>
    <property type="match status" value="1"/>
</dbReference>
<dbReference type="InterPro" id="IPR013014">
    <property type="entry name" value="PTS_EIIC_2"/>
</dbReference>
<keyword evidence="10 15" id="KW-0812">Transmembrane</keyword>
<feature type="transmembrane region" description="Helical" evidence="15">
    <location>
        <begin position="258"/>
        <end position="280"/>
    </location>
</feature>
<feature type="transmembrane region" description="Helical" evidence="15">
    <location>
        <begin position="441"/>
        <end position="462"/>
    </location>
</feature>
<evidence type="ECO:0000256" key="14">
    <source>
        <dbReference type="SAM" id="MobiDB-lite"/>
    </source>
</evidence>
<evidence type="ECO:0000256" key="5">
    <source>
        <dbReference type="ARBA" id="ARBA00022475"/>
    </source>
</evidence>
<keyword evidence="13 15" id="KW-0472">Membrane</keyword>
<dbReference type="FunFam" id="3.40.930.10:FF:000009">
    <property type="entry name" value="PTS system, fructose specific IIABC component"/>
    <property type="match status" value="1"/>
</dbReference>
<dbReference type="NCBIfam" id="TIGR00848">
    <property type="entry name" value="fruA"/>
    <property type="match status" value="1"/>
</dbReference>
<feature type="compositionally biased region" description="Basic and acidic residues" evidence="14">
    <location>
        <begin position="479"/>
        <end position="488"/>
    </location>
</feature>
<dbReference type="GO" id="GO:0005886">
    <property type="term" value="C:plasma membrane"/>
    <property type="evidence" value="ECO:0007669"/>
    <property type="project" value="UniProtKB-SubCell"/>
</dbReference>
<feature type="region of interest" description="Disordered" evidence="14">
    <location>
        <begin position="473"/>
        <end position="501"/>
    </location>
</feature>
<keyword evidence="8" id="KW-0808">Transferase</keyword>
<evidence type="ECO:0000259" key="17">
    <source>
        <dbReference type="PROSITE" id="PS51099"/>
    </source>
</evidence>
<dbReference type="InterPro" id="IPR003352">
    <property type="entry name" value="PTS_EIIC"/>
</dbReference>
<evidence type="ECO:0000256" key="3">
    <source>
        <dbReference type="ARBA" id="ARBA00011798"/>
    </source>
</evidence>
<dbReference type="AlphaFoldDB" id="A0A077UJK2"/>
<feature type="transmembrane region" description="Helical" evidence="15">
    <location>
        <begin position="176"/>
        <end position="197"/>
    </location>
</feature>
<feature type="transmembrane region" description="Helical" evidence="15">
    <location>
        <begin position="227"/>
        <end position="246"/>
    </location>
</feature>
<dbReference type="InterPro" id="IPR013011">
    <property type="entry name" value="PTS_EIIB_2"/>
</dbReference>
<dbReference type="PROSITE" id="PS51094">
    <property type="entry name" value="PTS_EIIA_TYPE_2"/>
    <property type="match status" value="1"/>
</dbReference>
<name>A0A077UJK2_9STAP</name>
<comment type="subunit">
    <text evidence="3">Homodimer or homotrimer. Seems to be a monomer when not phosphorylated.</text>
</comment>
<dbReference type="PROSITE" id="PS51104">
    <property type="entry name" value="PTS_EIIC_TYPE_2"/>
    <property type="match status" value="1"/>
</dbReference>
<keyword evidence="4" id="KW-0813">Transport</keyword>
<comment type="subcellular location">
    <subcellularLocation>
        <location evidence="1">Cell inner membrane</location>
        <topology evidence="1">Multi-pass membrane protein</topology>
    </subcellularLocation>
    <subcellularLocation>
        <location evidence="2">Cytoplasm</location>
    </subcellularLocation>
</comment>
<evidence type="ECO:0000313" key="20">
    <source>
        <dbReference type="Proteomes" id="UP000044616"/>
    </source>
</evidence>
<sequence length="653" mass="70025">MKIVAITSCPNGIAHTYMAQEKLEQAAKELGVNIKVETQGGVGAENTLTTKDIEEADGVIIAADKQVDLSRFVGKRLINENVREGIHNPQKLIQSIINQDAHIYQSETNDNNDKPAYSGKSKSGMQMFYQHLMNGVSFMVPFIVVGGLLIAIALTLGGQTTSKGLVIPDDSFWKSIENIGSLAFKFMVPILAGYIAVSIADKPGLVPGMIGGAIAADGSFYGSEAGAGFLGGIVAGFLAGYIAKWIKNIKVPKAMAPIMPIIIIPIISSVIVGLIFIFLIGAPISNIFEALTTWLKGMQGANIIILALIIGAMIAFDMGGPVNKVAFLFGSALIAEGNYAVMGMVAVSVCTPPIGLGLATFIQKYKFNHSEREMGKASFTMGLFGITEGAIPFAAQDPLRIIPANMLGAMIASVIAALGGVGDRVAHGGPIVAVLGGIDHILWFALAVIIGSLVTMFTVLLLKCNTPVVAADESSQHTQLHDTDELSSKKHQNSSENTTSHLHHDATSHLFDQHTIVMTDQEMSRDDAIDMLIHQLKVCRYVEHTSHLKNAVLEREMESTTAIGMNVAIPHAKSDVVKQPIVAVMKNSHGVQWESLDGSLPELIFLIAVPNNSKDTHLKILQRLSKALMNDTTRQSLIEANSTTEIYNLLMKL</sequence>
<feature type="transmembrane region" description="Helical" evidence="15">
    <location>
        <begin position="132"/>
        <end position="156"/>
    </location>
</feature>
<dbReference type="NCBIfam" id="TIGR01427">
    <property type="entry name" value="PTS_IIC_fructo"/>
    <property type="match status" value="1"/>
</dbReference>
<dbReference type="CDD" id="cd00211">
    <property type="entry name" value="PTS_IIA_fru"/>
    <property type="match status" value="1"/>
</dbReference>
<feature type="transmembrane region" description="Helical" evidence="15">
    <location>
        <begin position="339"/>
        <end position="362"/>
    </location>
</feature>
<accession>A0A077UJK2</accession>
<feature type="domain" description="PTS EIIB type-2" evidence="17">
    <location>
        <begin position="1"/>
        <end position="98"/>
    </location>
</feature>
<keyword evidence="5" id="KW-1003">Cell membrane</keyword>
<dbReference type="Proteomes" id="UP000044616">
    <property type="component" value="Unassembled WGS sequence"/>
</dbReference>
<dbReference type="InterPro" id="IPR003353">
    <property type="entry name" value="PTS_IIB_fruc"/>
</dbReference>
<organism evidence="19 20">
    <name type="scientific">Staphylococcus schweitzeri</name>
    <dbReference type="NCBI Taxonomy" id="1654388"/>
    <lineage>
        <taxon>Bacteria</taxon>
        <taxon>Bacillati</taxon>
        <taxon>Bacillota</taxon>
        <taxon>Bacilli</taxon>
        <taxon>Bacillales</taxon>
        <taxon>Staphylococcaceae</taxon>
        <taxon>Staphylococcus</taxon>
    </lineage>
</organism>
<dbReference type="GO" id="GO:0009401">
    <property type="term" value="P:phosphoenolpyruvate-dependent sugar phosphotransferase system"/>
    <property type="evidence" value="ECO:0007669"/>
    <property type="project" value="UniProtKB-KW"/>
</dbReference>
<dbReference type="InterPro" id="IPR003501">
    <property type="entry name" value="PTS_EIIB_2/3"/>
</dbReference>
<dbReference type="PROSITE" id="PS51099">
    <property type="entry name" value="PTS_EIIB_TYPE_2"/>
    <property type="match status" value="1"/>
</dbReference>
<evidence type="ECO:0000256" key="8">
    <source>
        <dbReference type="ARBA" id="ARBA00022679"/>
    </source>
</evidence>
<evidence type="ECO:0000256" key="11">
    <source>
        <dbReference type="ARBA" id="ARBA00022777"/>
    </source>
</evidence>
<evidence type="ECO:0000259" key="16">
    <source>
        <dbReference type="PROSITE" id="PS51094"/>
    </source>
</evidence>
<dbReference type="InterPro" id="IPR004715">
    <property type="entry name" value="PTS_IIA_fruc"/>
</dbReference>
<dbReference type="Gene3D" id="3.40.50.2300">
    <property type="match status" value="1"/>
</dbReference>
<evidence type="ECO:0000256" key="4">
    <source>
        <dbReference type="ARBA" id="ARBA00022448"/>
    </source>
</evidence>
<dbReference type="GO" id="GO:0022877">
    <property type="term" value="F:protein-N(PI)-phosphohistidine-fructose phosphotransferase system transporter activity"/>
    <property type="evidence" value="ECO:0007669"/>
    <property type="project" value="InterPro"/>
</dbReference>
<dbReference type="Pfam" id="PF02378">
    <property type="entry name" value="PTS_EIIC"/>
    <property type="match status" value="1"/>
</dbReference>
<dbReference type="InterPro" id="IPR002178">
    <property type="entry name" value="PTS_EIIA_type-2_dom"/>
</dbReference>
<evidence type="ECO:0000256" key="9">
    <source>
        <dbReference type="ARBA" id="ARBA00022683"/>
    </source>
</evidence>
<evidence type="ECO:0000256" key="6">
    <source>
        <dbReference type="ARBA" id="ARBA00022553"/>
    </source>
</evidence>
<evidence type="ECO:0000259" key="18">
    <source>
        <dbReference type="PROSITE" id="PS51104"/>
    </source>
</evidence>
<dbReference type="GO" id="GO:0090563">
    <property type="term" value="F:protein-phosphocysteine-sugar phosphotransferase activity"/>
    <property type="evidence" value="ECO:0007669"/>
    <property type="project" value="TreeGrafter"/>
</dbReference>
<keyword evidence="6" id="KW-0597">Phosphoprotein</keyword>
<dbReference type="InterPro" id="IPR006327">
    <property type="entry name" value="PTS_IIC_fruc"/>
</dbReference>
<keyword evidence="7" id="KW-0762">Sugar transport</keyword>
<gene>
    <name evidence="19" type="primary">manP</name>
    <name evidence="19" type="ORF">ERS140147_01666</name>
</gene>
<evidence type="ECO:0000256" key="15">
    <source>
        <dbReference type="SAM" id="Phobius"/>
    </source>
</evidence>
<dbReference type="GO" id="GO:0005351">
    <property type="term" value="F:carbohydrate:proton symporter activity"/>
    <property type="evidence" value="ECO:0007669"/>
    <property type="project" value="InterPro"/>
</dbReference>
<dbReference type="SUPFAM" id="SSF52794">
    <property type="entry name" value="PTS system IIB component-like"/>
    <property type="match status" value="1"/>
</dbReference>
<evidence type="ECO:0000256" key="7">
    <source>
        <dbReference type="ARBA" id="ARBA00022597"/>
    </source>
</evidence>
<dbReference type="CDD" id="cd05569">
    <property type="entry name" value="PTS_IIB_fructose"/>
    <property type="match status" value="1"/>
</dbReference>
<dbReference type="EMBL" id="CCEH01000013">
    <property type="protein sequence ID" value="CDR28531.1"/>
    <property type="molecule type" value="Genomic_DNA"/>
</dbReference>
<dbReference type="RefSeq" id="WP_047531065.1">
    <property type="nucleotide sequence ID" value="NZ_CCEH01000013.1"/>
</dbReference>
<dbReference type="Pfam" id="PF00359">
    <property type="entry name" value="PTS_EIIA_2"/>
    <property type="match status" value="1"/>
</dbReference>
<protein>
    <submittedName>
        <fullName evidence="19">Putative PTS transport system, IIABC component</fullName>
    </submittedName>
</protein>
<reference evidence="19 20" key="1">
    <citation type="submission" date="2014-05" db="EMBL/GenBank/DDBJ databases">
        <authorList>
            <person name="Aslett A.Martin."/>
            <person name="De Silva Nishadi"/>
        </authorList>
    </citation>
    <scope>NUCLEOTIDE SEQUENCE [LARGE SCALE GENOMIC DNA]</scope>
</reference>
<feature type="transmembrane region" description="Helical" evidence="15">
    <location>
        <begin position="402"/>
        <end position="421"/>
    </location>
</feature>
<keyword evidence="12 15" id="KW-1133">Transmembrane helix</keyword>